<dbReference type="PROSITE" id="PS00012">
    <property type="entry name" value="PHOSPHOPANTETHEINE"/>
    <property type="match status" value="1"/>
</dbReference>
<dbReference type="InterPro" id="IPR009081">
    <property type="entry name" value="PP-bd_ACP"/>
</dbReference>
<dbReference type="InterPro" id="IPR013968">
    <property type="entry name" value="PKS_KR"/>
</dbReference>
<protein>
    <recommendedName>
        <fullName evidence="17">Polyketide synthase</fullName>
    </recommendedName>
</protein>
<dbReference type="Pfam" id="PF22336">
    <property type="entry name" value="RhiE-like_linker"/>
    <property type="match status" value="1"/>
</dbReference>
<dbReference type="FunFam" id="3.40.47.10:FF:000019">
    <property type="entry name" value="Polyketide synthase type I"/>
    <property type="match status" value="1"/>
</dbReference>
<evidence type="ECO:0000256" key="1">
    <source>
        <dbReference type="ARBA" id="ARBA00004496"/>
    </source>
</evidence>
<dbReference type="Gene3D" id="3.30.70.3290">
    <property type="match status" value="1"/>
</dbReference>
<dbReference type="Pfam" id="PF21089">
    <property type="entry name" value="PKS_DH_N"/>
    <property type="match status" value="1"/>
</dbReference>
<keyword evidence="3" id="KW-0963">Cytoplasm</keyword>
<dbReference type="InterPro" id="IPR020807">
    <property type="entry name" value="PKS_DH"/>
</dbReference>
<feature type="region of interest" description="N-terminal hotdog fold" evidence="9">
    <location>
        <begin position="1459"/>
        <end position="1579"/>
    </location>
</feature>
<dbReference type="InterPro" id="IPR036291">
    <property type="entry name" value="NAD(P)-bd_dom_sf"/>
</dbReference>
<dbReference type="SUPFAM" id="SSF53335">
    <property type="entry name" value="S-adenosyl-L-methionine-dependent methyltransferases"/>
    <property type="match status" value="2"/>
</dbReference>
<dbReference type="GO" id="GO:0003723">
    <property type="term" value="F:RNA binding"/>
    <property type="evidence" value="ECO:0007669"/>
    <property type="project" value="UniProtKB-KW"/>
</dbReference>
<dbReference type="Pfam" id="PF14765">
    <property type="entry name" value="PS-DH"/>
    <property type="match status" value="1"/>
</dbReference>
<dbReference type="InterPro" id="IPR016181">
    <property type="entry name" value="Acyl_CoA_acyltransferase"/>
</dbReference>
<dbReference type="InterPro" id="IPR036986">
    <property type="entry name" value="S4_RNA-bd_sf"/>
</dbReference>
<feature type="active site" description="Proton acceptor; for dehydratase activity" evidence="9">
    <location>
        <position position="1488"/>
    </location>
</feature>
<dbReference type="SMART" id="SM00825">
    <property type="entry name" value="PKS_KS"/>
    <property type="match status" value="1"/>
</dbReference>
<evidence type="ECO:0000256" key="6">
    <source>
        <dbReference type="ARBA" id="ARBA00022737"/>
    </source>
</evidence>
<dbReference type="SUPFAM" id="SSF46785">
    <property type="entry name" value="Winged helix' DNA-binding domain"/>
    <property type="match status" value="1"/>
</dbReference>
<dbReference type="InterPro" id="IPR057326">
    <property type="entry name" value="KR_dom"/>
</dbReference>
<dbReference type="PROSITE" id="PS51186">
    <property type="entry name" value="GNAT"/>
    <property type="match status" value="1"/>
</dbReference>
<dbReference type="InterPro" id="IPR006162">
    <property type="entry name" value="Ppantetheine_attach_site"/>
</dbReference>
<dbReference type="Gene3D" id="3.40.630.30">
    <property type="match status" value="1"/>
</dbReference>
<dbReference type="InterPro" id="IPR056393">
    <property type="entry name" value="AprA-like_MT2"/>
</dbReference>
<dbReference type="PROSITE" id="PS52004">
    <property type="entry name" value="KS3_2"/>
    <property type="match status" value="1"/>
</dbReference>
<dbReference type="SUPFAM" id="SSF47336">
    <property type="entry name" value="ACP-like"/>
    <property type="match status" value="3"/>
</dbReference>
<dbReference type="InterPro" id="IPR013217">
    <property type="entry name" value="Methyltransf_12"/>
</dbReference>
<dbReference type="Pfam" id="PF08242">
    <property type="entry name" value="Methyltransf_12"/>
    <property type="match status" value="1"/>
</dbReference>
<evidence type="ECO:0000313" key="16">
    <source>
        <dbReference type="Proteomes" id="UP000823405"/>
    </source>
</evidence>
<dbReference type="InterPro" id="IPR056394">
    <property type="entry name" value="AprA-like_N"/>
</dbReference>
<dbReference type="InterPro" id="IPR014030">
    <property type="entry name" value="Ketoacyl_synth_N"/>
</dbReference>
<dbReference type="Pfam" id="PF23589">
    <property type="entry name" value="WHD_AprA"/>
    <property type="match status" value="1"/>
</dbReference>
<dbReference type="PROSITE" id="PS50889">
    <property type="entry name" value="S4"/>
    <property type="match status" value="1"/>
</dbReference>
<evidence type="ECO:0000259" key="14">
    <source>
        <dbReference type="PROSITE" id="PS52019"/>
    </source>
</evidence>
<feature type="domain" description="Ketosynthase family 3 (KS3)" evidence="13">
    <location>
        <begin position="851"/>
        <end position="1269"/>
    </location>
</feature>
<dbReference type="Pfam" id="PF23525">
    <property type="entry name" value="Methyltransf_36"/>
    <property type="match status" value="1"/>
</dbReference>
<dbReference type="Pfam" id="PF23526">
    <property type="entry name" value="AprA_N"/>
    <property type="match status" value="1"/>
</dbReference>
<evidence type="ECO:0000256" key="10">
    <source>
        <dbReference type="SAM" id="MobiDB-lite"/>
    </source>
</evidence>
<keyword evidence="16" id="KW-1185">Reference proteome</keyword>
<feature type="region of interest" description="C-terminal hotdog fold" evidence="9">
    <location>
        <begin position="1593"/>
        <end position="1732"/>
    </location>
</feature>
<evidence type="ECO:0000256" key="3">
    <source>
        <dbReference type="ARBA" id="ARBA00022490"/>
    </source>
</evidence>
<dbReference type="SUPFAM" id="SSF53901">
    <property type="entry name" value="Thiolase-like"/>
    <property type="match status" value="1"/>
</dbReference>
<dbReference type="InterPro" id="IPR050091">
    <property type="entry name" value="PKS_NRPS_Biosynth_Enz"/>
</dbReference>
<evidence type="ECO:0000256" key="2">
    <source>
        <dbReference type="ARBA" id="ARBA00022450"/>
    </source>
</evidence>
<comment type="subcellular location">
    <subcellularLocation>
        <location evidence="1">Cytoplasm</location>
    </subcellularLocation>
</comment>
<dbReference type="SMART" id="SM00823">
    <property type="entry name" value="PKS_PP"/>
    <property type="match status" value="3"/>
</dbReference>
<dbReference type="Pfam" id="PF08659">
    <property type="entry name" value="KR"/>
    <property type="match status" value="1"/>
</dbReference>
<dbReference type="SUPFAM" id="SSF55729">
    <property type="entry name" value="Acyl-CoA N-acyltransferases (Nat)"/>
    <property type="match status" value="1"/>
</dbReference>
<dbReference type="GO" id="GO:0031177">
    <property type="term" value="F:phosphopantetheine binding"/>
    <property type="evidence" value="ECO:0007669"/>
    <property type="project" value="InterPro"/>
</dbReference>
<evidence type="ECO:0000256" key="5">
    <source>
        <dbReference type="ARBA" id="ARBA00022679"/>
    </source>
</evidence>
<evidence type="ECO:0000259" key="12">
    <source>
        <dbReference type="PROSITE" id="PS51186"/>
    </source>
</evidence>
<dbReference type="InterPro" id="IPR049900">
    <property type="entry name" value="PKS_mFAS_DH"/>
</dbReference>
<dbReference type="Gene3D" id="3.40.47.10">
    <property type="match status" value="1"/>
</dbReference>
<evidence type="ECO:0000256" key="9">
    <source>
        <dbReference type="PROSITE-ProRule" id="PRU01363"/>
    </source>
</evidence>
<feature type="domain" description="Carrier" evidence="11">
    <location>
        <begin position="2712"/>
        <end position="2786"/>
    </location>
</feature>
<dbReference type="SMART" id="SM00826">
    <property type="entry name" value="PKS_DH"/>
    <property type="match status" value="1"/>
</dbReference>
<dbReference type="InterPro" id="IPR042104">
    <property type="entry name" value="PKS_dehydratase_sf"/>
</dbReference>
<feature type="domain" description="Carrier" evidence="11">
    <location>
        <begin position="723"/>
        <end position="801"/>
    </location>
</feature>
<dbReference type="SMART" id="SM01294">
    <property type="entry name" value="PKS_PP_betabranch"/>
    <property type="match status" value="2"/>
</dbReference>
<keyword evidence="4" id="KW-0597">Phosphoprotein</keyword>
<keyword evidence="7" id="KW-0511">Multifunctional enzyme</keyword>
<dbReference type="Gene3D" id="3.40.50.150">
    <property type="entry name" value="Vaccinia Virus protein VP39"/>
    <property type="match status" value="1"/>
</dbReference>
<feature type="domain" description="PKS/mFAS DH" evidence="14">
    <location>
        <begin position="1459"/>
        <end position="1732"/>
    </location>
</feature>
<dbReference type="Pfam" id="PF00550">
    <property type="entry name" value="PP-binding"/>
    <property type="match status" value="2"/>
</dbReference>
<evidence type="ECO:0000256" key="7">
    <source>
        <dbReference type="ARBA" id="ARBA00023268"/>
    </source>
</evidence>
<dbReference type="InterPro" id="IPR036736">
    <property type="entry name" value="ACP-like_sf"/>
</dbReference>
<dbReference type="CDD" id="cd08953">
    <property type="entry name" value="KR_2_SDR_x"/>
    <property type="match status" value="1"/>
</dbReference>
<dbReference type="PROSITE" id="PS00606">
    <property type="entry name" value="KS3_1"/>
    <property type="match status" value="1"/>
</dbReference>
<keyword evidence="6" id="KW-0677">Repeat</keyword>
<dbReference type="InterPro" id="IPR029063">
    <property type="entry name" value="SAM-dependent_MTases_sf"/>
</dbReference>
<dbReference type="EMBL" id="JAAAIN010000048">
    <property type="protein sequence ID" value="KAG0321905.1"/>
    <property type="molecule type" value="Genomic_DNA"/>
</dbReference>
<dbReference type="SUPFAM" id="SSF55174">
    <property type="entry name" value="Alpha-L RNA-binding motif"/>
    <property type="match status" value="1"/>
</dbReference>
<evidence type="ECO:0000313" key="15">
    <source>
        <dbReference type="EMBL" id="KAG0321905.1"/>
    </source>
</evidence>
<proteinExistence type="predicted"/>
<evidence type="ECO:0000256" key="4">
    <source>
        <dbReference type="ARBA" id="ARBA00022553"/>
    </source>
</evidence>
<dbReference type="InterPro" id="IPR056395">
    <property type="entry name" value="WH_AprA"/>
</dbReference>
<feature type="domain" description="N-acetyltransferase" evidence="12">
    <location>
        <begin position="507"/>
        <end position="702"/>
    </location>
</feature>
<dbReference type="Pfam" id="PF02801">
    <property type="entry name" value="Ketoacyl-synt_C"/>
    <property type="match status" value="1"/>
</dbReference>
<feature type="domain" description="Carrier" evidence="11">
    <location>
        <begin position="2614"/>
        <end position="2688"/>
    </location>
</feature>
<dbReference type="SUPFAM" id="SSF51735">
    <property type="entry name" value="NAD(P)-binding Rossmann-fold domains"/>
    <property type="match status" value="2"/>
</dbReference>
<evidence type="ECO:0000259" key="13">
    <source>
        <dbReference type="PROSITE" id="PS52004"/>
    </source>
</evidence>
<feature type="region of interest" description="Disordered" evidence="10">
    <location>
        <begin position="830"/>
        <end position="849"/>
    </location>
</feature>
<name>A0A9P6RPA3_9FUNG</name>
<dbReference type="InterPro" id="IPR020841">
    <property type="entry name" value="PKS_Beta-ketoAc_synthase_dom"/>
</dbReference>
<keyword evidence="5" id="KW-0808">Transferase</keyword>
<dbReference type="GO" id="GO:0004315">
    <property type="term" value="F:3-oxoacyl-[acyl-carrier-protein] synthase activity"/>
    <property type="evidence" value="ECO:0007669"/>
    <property type="project" value="InterPro"/>
</dbReference>
<dbReference type="OrthoDB" id="329835at2759"/>
<dbReference type="InterPro" id="IPR054514">
    <property type="entry name" value="RhiE-like_linker"/>
</dbReference>
<dbReference type="InterPro" id="IPR036390">
    <property type="entry name" value="WH_DNA-bd_sf"/>
</dbReference>
<dbReference type="CDD" id="cd00833">
    <property type="entry name" value="PKS"/>
    <property type="match status" value="1"/>
</dbReference>
<dbReference type="InterPro" id="IPR049552">
    <property type="entry name" value="PKS_DH_N"/>
</dbReference>
<dbReference type="InterPro" id="IPR018201">
    <property type="entry name" value="Ketoacyl_synth_AS"/>
</dbReference>
<dbReference type="GO" id="GO:0044550">
    <property type="term" value="P:secondary metabolite biosynthetic process"/>
    <property type="evidence" value="ECO:0007669"/>
    <property type="project" value="UniProtKB-ARBA"/>
</dbReference>
<dbReference type="SMART" id="SM00822">
    <property type="entry name" value="PKS_KR"/>
    <property type="match status" value="1"/>
</dbReference>
<dbReference type="PANTHER" id="PTHR43775:SF37">
    <property type="entry name" value="SI:DKEY-61P9.11"/>
    <property type="match status" value="1"/>
</dbReference>
<dbReference type="InterPro" id="IPR020806">
    <property type="entry name" value="PKS_PP-bd"/>
</dbReference>
<dbReference type="GO" id="GO:0006633">
    <property type="term" value="P:fatty acid biosynthetic process"/>
    <property type="evidence" value="ECO:0007669"/>
    <property type="project" value="InterPro"/>
</dbReference>
<dbReference type="Gene3D" id="3.10.290.10">
    <property type="entry name" value="RNA-binding S4 domain"/>
    <property type="match status" value="1"/>
</dbReference>
<keyword evidence="8" id="KW-0694">RNA-binding</keyword>
<gene>
    <name evidence="15" type="ORF">BGZ97_009764</name>
</gene>
<dbReference type="Gene3D" id="1.10.1200.10">
    <property type="entry name" value="ACP-like"/>
    <property type="match status" value="3"/>
</dbReference>
<dbReference type="Gene3D" id="1.10.10.10">
    <property type="entry name" value="Winged helix-like DNA-binding domain superfamily/Winged helix DNA-binding domain"/>
    <property type="match status" value="1"/>
</dbReference>
<dbReference type="PANTHER" id="PTHR43775">
    <property type="entry name" value="FATTY ACID SYNTHASE"/>
    <property type="match status" value="1"/>
</dbReference>
<reference evidence="15" key="1">
    <citation type="journal article" date="2020" name="Fungal Divers.">
        <title>Resolving the Mortierellaceae phylogeny through synthesis of multi-gene phylogenetics and phylogenomics.</title>
        <authorList>
            <person name="Vandepol N."/>
            <person name="Liber J."/>
            <person name="Desiro A."/>
            <person name="Na H."/>
            <person name="Kennedy M."/>
            <person name="Barry K."/>
            <person name="Grigoriev I.V."/>
            <person name="Miller A.N."/>
            <person name="O'Donnell K."/>
            <person name="Stajich J.E."/>
            <person name="Bonito G."/>
        </authorList>
    </citation>
    <scope>NUCLEOTIDE SEQUENCE</scope>
    <source>
        <strain evidence="15">NVP60</strain>
    </source>
</reference>
<dbReference type="Gene3D" id="3.40.50.720">
    <property type="entry name" value="NAD(P)-binding Rossmann-like Domain"/>
    <property type="match status" value="1"/>
</dbReference>
<dbReference type="PROSITE" id="PS52019">
    <property type="entry name" value="PKS_MFAS_DH"/>
    <property type="match status" value="1"/>
</dbReference>
<comment type="caution">
    <text evidence="15">The sequence shown here is derived from an EMBL/GenBank/DDBJ whole genome shotgun (WGS) entry which is preliminary data.</text>
</comment>
<dbReference type="Proteomes" id="UP000823405">
    <property type="component" value="Unassembled WGS sequence"/>
</dbReference>
<dbReference type="CDD" id="cd02440">
    <property type="entry name" value="AdoMet_MTases"/>
    <property type="match status" value="1"/>
</dbReference>
<evidence type="ECO:0000256" key="8">
    <source>
        <dbReference type="PROSITE-ProRule" id="PRU00182"/>
    </source>
</evidence>
<dbReference type="GO" id="GO:0005737">
    <property type="term" value="C:cytoplasm"/>
    <property type="evidence" value="ECO:0007669"/>
    <property type="project" value="UniProtKB-SubCell"/>
</dbReference>
<dbReference type="InterPro" id="IPR036388">
    <property type="entry name" value="WH-like_DNA-bd_sf"/>
</dbReference>
<evidence type="ECO:0000259" key="11">
    <source>
        <dbReference type="PROSITE" id="PS50075"/>
    </source>
</evidence>
<keyword evidence="2" id="KW-0596">Phosphopantetheine</keyword>
<feature type="active site" description="Proton donor; for dehydratase activity" evidence="9">
    <location>
        <position position="1652"/>
    </location>
</feature>
<evidence type="ECO:0008006" key="17">
    <source>
        <dbReference type="Google" id="ProtNLM"/>
    </source>
</evidence>
<dbReference type="InterPro" id="IPR016039">
    <property type="entry name" value="Thiolase-like"/>
</dbReference>
<dbReference type="InterPro" id="IPR049551">
    <property type="entry name" value="PKS_DH_C"/>
</dbReference>
<organism evidence="15 16">
    <name type="scientific">Linnemannia gamsii</name>
    <dbReference type="NCBI Taxonomy" id="64522"/>
    <lineage>
        <taxon>Eukaryota</taxon>
        <taxon>Fungi</taxon>
        <taxon>Fungi incertae sedis</taxon>
        <taxon>Mucoromycota</taxon>
        <taxon>Mortierellomycotina</taxon>
        <taxon>Mortierellomycetes</taxon>
        <taxon>Mortierellales</taxon>
        <taxon>Mortierellaceae</taxon>
        <taxon>Linnemannia</taxon>
    </lineage>
</organism>
<sequence>MLDVINGLANGWVATPVISAFARHGVFEAMSARPMTLKKLASRCRGNVGHLRVALRLLYELGWIERLEPDQYEAAKGATLAQQLPSDLADLINLSMTHALQAEQPERLLGWLERCGTGWAGAGPAVVRVLDGALLAPLLAKLSTLGNHVLEQAQPNEISIAALHAIQNLFVQRGWGQVGAAGFRLTPSGQALLASSGALGVVVSYVTMFRGIDDLLFGKAEAVFDADEQGHESHIDRTLNVTASGVQHQSHFAELDTLILRIFDQSPLDNQPRYIADMGCGDGSLLRRIYELVKTRSARGQALTAYPLTLIGADYNALALEATGKTLAGLPHVLVRADIADPQQLIVDLAAAGITDPENILHVRSFLDHDRPFLPLEDQRAARRRKGMNGTGVYVERDGGEIKVTHAVQGLVEHLRRWRQVISRFGLLVLEVHCLPPATVKRLGELTESAHFDAYHAFSGQQLVEAPLFLAAAAEAGLFPEEGMSQAIPKQMDFTRISLHRLVPQPYTVRHPVRADLRRLKQLDRICQPKALHTPVAEIKRRVCDLAQEQWVLEFDGQIVAALYTQRIESLEALRASCYQDMARLHRPQGRCVQLLGLFVAPEMQGRGFSDALISLILAYSATLDGVSAVVGVTRCANFIRRQPACSLDDYIQSRNEQGQLIDPMLHFHTSHGAALREVLWRFRPEDTDNDGAGILIEYSLRSGGMAVAETAVTLALPELATRAADQIESAVSSTVMQVLGSQRAAAYGLQVPLMEMGLSSLELLELRMLLGTCLGESLSSTFLFSYGTPEAIMGYFMARTNAPPALPTTGTPASTSISTSSLTSTSASTSVRAVSAAPGHDSRPESSPSDEAIALIGMACRLPGDINTPAQLWQKLLAAHDLVGQLPASRQALWWGQNELCRWPGGFLSEVAHFDAEFFRISPLEAELLDPQQRCLLEVAWAALEAAAIAPAVLRGTRSGIFVGMMAGDYAGLIAQHGSEADLNAYFATGNACSVAAGRLAYFFDWQGPALSIDTACSSSLVAVHTAYRSLLNRECNLALAAGVNLLLDEKRFLAYEHAGMLSPYGRCRTFDAAADGYVRGEGCAAVILKRLSDAQADGDPIIAVIRGSAINQDGSSSGLTAPNQLAQQAVIEAALTQANVAPQEIGYLEAHGTGTKLGDPIEVMAVAQVLGVGRSAAQPLLIGSLKSVIGHLEAAAGIAGLIKTVLSIQHGVIPAQLHFETPNPHIPWENLPVRVVTHTQAWPAGHKRAGISSFGFSGTNAHLIVEEYVAPHRAPTIVSGPVVVVLSAKSEKQLQDQAQQLLAYLQRQDEVNLADLAYTLQVGREALRVRLALVVDAVDSLQERLSHYVRGEVKQEHVYYGEVKQEHIYHGKVNREQAILAVLRTDEEFQETIGKWIARGKVGKLAQLWAQGLEVEWRQLYAAVQPKRISLPTYPFAKECHWVQRTVMPGGRVRQLHPLVHQNTSDLSEQCFSTELTGTEFFLRDHVVRGQRVVPAAAQLEWARAAVSLASGREPGLSVLLQDVTWLRPLVVMQPQQVQIVLKAEDENRIYFKISSGSEDERVVYSQGWAQLAEAGEAPQVNLEAIRQQCEQALIGEGCYVQFTQLGLDYGPSFQVLNELWLGHNVAVGALNLASETQRDAYEWPPNLVDGALQASMGLAQNATLALPFAVRQVRQWGELPMPAWAVVRPAAGDSVAMRQFDIEIVAASGRVAMRLSGFSTRTAAVDSALAVSQTASVPAAVTSAPDLVGELTLTPLWQAIEKTTKINEPWPLPQQRIILLGNHEPAQSVWQAHYPQAKRVTLTGVESVEALIECLRSDAPLDHLVWWVPSASILGVELGLKLIKALLALEYGPRPLGLTVLVQQAQAVWPSEKIDAAAAGIYGLMGSLAREYAHWRVRLLDLPAQEQTPLAWQLAQPANELGDARAYRHGQGYQQWLAPCTLSAVAGSAFRMSGVYVILGGAGGLGVALSEYLIRHYQAQVVWLGRRVKDATIAQQCARLAAFGPAPLYLQADATHREPLALAHNLIRQRFGAIHGVVHAAIVLADRSLAQMDEATFAAAWSAKAASTVHLSEVFDHEALDFLLFFSSIQSFITQPGQSNYAAGCCFADAFAQELRRQCSYPVKIMNWGYWGSVGVVASAPYRERMARVGMGSIEPPEAMAVLERLLAGPVDQLAFVKTTQAQGTEALGIAVHETVTAAAPTLPMIVVPQATQVVQPESAAQDLVELETQLLPLLHSQLAALGWLAAEACPPAKYARWHAHSLSVLEARGMLTATLAEPDRLWAQWDAYRAVAQNKPTVQAQVQLVDATLRVLPAVLRGEIAATEVLFPQGQLDRVKGVYSAHPVADYFNAVLAERLVTYVQARIQAEPKASLRILEIGAGTGGTSATIFAQLAPYALQIEQYCYTDVSPAFLLHAQQHYVSQAPYLHTQRLDIGRSPMAQDFALGDYDVVVAANVLHATPDIRRTVRHAKALLKGNGLLLLNELTDMGLFAHLTFGLLDGWWLAEDSTLRVAGSPALTPQMWRQVLAAEGFQALSFPAEAAHGLGQQIVAAVSDGVVRQSCQVEAHLSSVNFAMAPAQTMQEAIVSKQHVSAAAALLEAGDLATTGVLQLQLEPVLMELISVQLKVTQEKLKRDTPFSELGFDSITLTAFSNALNHKYGLALSPTVFFEYSTVAALADYLAREQRAVIAPAAATLGANDPATAGELRLRLESELKGLISAQLKIAQEKLKRDKLFSELGFDSITLTAFSSALNQKYGVSLSPAVFFEYSTIAILAEYLTREHQAVIAPMFAVTAEAMRLIGQGGVRINGTVLSDKSLKLPEGCYTIQVGKRKFARVTLT</sequence>
<dbReference type="Gene3D" id="3.10.129.110">
    <property type="entry name" value="Polyketide synthase dehydratase"/>
    <property type="match status" value="1"/>
</dbReference>
<dbReference type="Pfam" id="PF00109">
    <property type="entry name" value="ketoacyl-synt"/>
    <property type="match status" value="1"/>
</dbReference>
<dbReference type="InterPro" id="IPR014031">
    <property type="entry name" value="Ketoacyl_synth_C"/>
</dbReference>
<dbReference type="GO" id="GO:0004312">
    <property type="term" value="F:fatty acid synthase activity"/>
    <property type="evidence" value="ECO:0007669"/>
    <property type="project" value="TreeGrafter"/>
</dbReference>
<dbReference type="InterPro" id="IPR000182">
    <property type="entry name" value="GNAT_dom"/>
</dbReference>
<accession>A0A9P6RPA3</accession>
<dbReference type="PROSITE" id="PS50075">
    <property type="entry name" value="CARRIER"/>
    <property type="match status" value="3"/>
</dbReference>